<evidence type="ECO:0000313" key="7">
    <source>
        <dbReference type="EnsemblMetazoa" id="XP_030854848"/>
    </source>
</evidence>
<dbReference type="InterPro" id="IPR036322">
    <property type="entry name" value="WD40_repeat_dom_sf"/>
</dbReference>
<dbReference type="Pfam" id="PF00400">
    <property type="entry name" value="WD40"/>
    <property type="match status" value="3"/>
</dbReference>
<reference evidence="8" key="1">
    <citation type="submission" date="2015-02" db="EMBL/GenBank/DDBJ databases">
        <title>Genome sequencing for Strongylocentrotus purpuratus.</title>
        <authorList>
            <person name="Murali S."/>
            <person name="Liu Y."/>
            <person name="Vee V."/>
            <person name="English A."/>
            <person name="Wang M."/>
            <person name="Skinner E."/>
            <person name="Han Y."/>
            <person name="Muzny D.M."/>
            <person name="Worley K.C."/>
            <person name="Gibbs R.A."/>
        </authorList>
    </citation>
    <scope>NUCLEOTIDE SEQUENCE</scope>
</reference>
<keyword evidence="4" id="KW-0853">WD repeat</keyword>
<dbReference type="GO" id="GO:0000462">
    <property type="term" value="P:maturation of SSU-rRNA from tricistronic rRNA transcript (SSU-rRNA, 5.8S rRNA, LSU-rRNA)"/>
    <property type="evidence" value="ECO:0000318"/>
    <property type="project" value="GO_Central"/>
</dbReference>
<dbReference type="InterPro" id="IPR007148">
    <property type="entry name" value="SSU_processome_Utp12"/>
</dbReference>
<dbReference type="EnsemblMetazoa" id="XM_030998988">
    <property type="protein sequence ID" value="XP_030854848"/>
    <property type="gene ID" value="LOC592550"/>
</dbReference>
<evidence type="ECO:0000256" key="4">
    <source>
        <dbReference type="PROSITE-ProRule" id="PRU00221"/>
    </source>
</evidence>
<dbReference type="AlphaFoldDB" id="A0A7M7PSD3"/>
<protein>
    <recommendedName>
        <fullName evidence="6">Small-subunit processome Utp12 domain-containing protein</fullName>
    </recommendedName>
</protein>
<sequence length="665" mass="73845">MATSRNRCCAFSVSDGYFATSSADGRLSIWDSKTGEVKQHYTPSSHLSSSCTCLAWQRKSRRSEENQKKKKRKSARVEVESTDTEVLSPTNLLALGTVAGSVLLYSVLKGDLHSKLDGGHDDTVNDVCWHPSDNTLYSCSEDRHIVEWDITNRTVRSKWKGDKTSVYSICICPGGSTLLSAGRTIQLWNLQTKAVLKKFTGHASPVTRLRVVPTLSPGSKEDDPLDSVEGLYFMSSAASDRIVNVWQVKSGSKDKASLASFAVPDEPSDFDVCISSDSEVYTSVVCLSGQVHIFQTVLNGRVRKPFQARHVVNVTTEGSKLSPARPIPILTSQLQLAEGQPQLKIAYGVNLKPAFESMSLESQEKEICLIRDDHLHADRRTDEAGDRVKRPLTSGDVTVLGPNNMAPGRPIQGLDEPSKSARKKAKRKSLRTELSMEDRLNALSIAQARPDIDKSQPPRADVMVTLLSQGLQSQDRELLDRVLKQDRAKVVTNTIKRLPIPLIVPLVQELARRMNTAPQSGLVIAHWTKEVLRERASYLMTCPELMLRLSHIYETINTRTSNGGKLSRLHGKLDLMLAQISSQDDTVEASHTDQALMLYEDESSDELDLMEDGLAIHSESEGEWDERSESSDMEAQEEDQADSNDSDSEDEEEEEDEEEDDDDET</sequence>
<accession>A0A7M7PSD3</accession>
<dbReference type="CTD" id="23160"/>
<dbReference type="GO" id="GO:0005730">
    <property type="term" value="C:nucleolus"/>
    <property type="evidence" value="ECO:0000318"/>
    <property type="project" value="GO_Central"/>
</dbReference>
<name>A0A7M7PSD3_STRPU</name>
<dbReference type="PANTHER" id="PTHR44267:SF1">
    <property type="entry name" value="WD REPEAT-CONTAINING PROTEIN 43"/>
    <property type="match status" value="1"/>
</dbReference>
<dbReference type="GeneID" id="592550"/>
<dbReference type="Proteomes" id="UP000007110">
    <property type="component" value="Unassembled WGS sequence"/>
</dbReference>
<dbReference type="InterPro" id="IPR015943">
    <property type="entry name" value="WD40/YVTN_repeat-like_dom_sf"/>
</dbReference>
<feature type="region of interest" description="Disordered" evidence="5">
    <location>
        <begin position="611"/>
        <end position="665"/>
    </location>
</feature>
<dbReference type="PROSITE" id="PS50294">
    <property type="entry name" value="WD_REPEATS_REGION"/>
    <property type="match status" value="1"/>
</dbReference>
<reference evidence="7" key="2">
    <citation type="submission" date="2021-01" db="UniProtKB">
        <authorList>
            <consortium name="EnsemblMetazoa"/>
        </authorList>
    </citation>
    <scope>IDENTIFICATION</scope>
</reference>
<dbReference type="SUPFAM" id="SSF50978">
    <property type="entry name" value="WD40 repeat-like"/>
    <property type="match status" value="1"/>
</dbReference>
<evidence type="ECO:0000256" key="2">
    <source>
        <dbReference type="ARBA" id="ARBA00023242"/>
    </source>
</evidence>
<proteinExistence type="inferred from homology"/>
<organism evidence="7 8">
    <name type="scientific">Strongylocentrotus purpuratus</name>
    <name type="common">Purple sea urchin</name>
    <dbReference type="NCBI Taxonomy" id="7668"/>
    <lineage>
        <taxon>Eukaryota</taxon>
        <taxon>Metazoa</taxon>
        <taxon>Echinodermata</taxon>
        <taxon>Eleutherozoa</taxon>
        <taxon>Echinozoa</taxon>
        <taxon>Echinoidea</taxon>
        <taxon>Euechinoidea</taxon>
        <taxon>Echinacea</taxon>
        <taxon>Camarodonta</taxon>
        <taxon>Echinidea</taxon>
        <taxon>Strongylocentrotidae</taxon>
        <taxon>Strongylocentrotus</taxon>
    </lineage>
</organism>
<dbReference type="PROSITE" id="PS50082">
    <property type="entry name" value="WD_REPEATS_2"/>
    <property type="match status" value="2"/>
</dbReference>
<feature type="domain" description="Small-subunit processome Utp12" evidence="6">
    <location>
        <begin position="475"/>
        <end position="577"/>
    </location>
</feature>
<dbReference type="InParanoid" id="A0A7M7PSD3"/>
<dbReference type="RefSeq" id="XP_030854848.1">
    <property type="nucleotide sequence ID" value="XM_030998988.1"/>
</dbReference>
<dbReference type="InterPro" id="IPR001680">
    <property type="entry name" value="WD40_rpt"/>
</dbReference>
<feature type="repeat" description="WD" evidence="4">
    <location>
        <begin position="117"/>
        <end position="158"/>
    </location>
</feature>
<feature type="compositionally biased region" description="Acidic residues" evidence="5">
    <location>
        <begin position="631"/>
        <end position="665"/>
    </location>
</feature>
<dbReference type="InterPro" id="IPR052414">
    <property type="entry name" value="U3_snoRNA-assoc_WDR"/>
</dbReference>
<evidence type="ECO:0000256" key="5">
    <source>
        <dbReference type="SAM" id="MobiDB-lite"/>
    </source>
</evidence>
<feature type="compositionally biased region" description="Basic and acidic residues" evidence="5">
    <location>
        <begin position="380"/>
        <end position="389"/>
    </location>
</feature>
<dbReference type="KEGG" id="spu:592550"/>
<comment type="similarity">
    <text evidence="3">Belongs to the UTP5 family.</text>
</comment>
<dbReference type="OrthoDB" id="30195at2759"/>
<feature type="compositionally biased region" description="Basic residues" evidence="5">
    <location>
        <begin position="420"/>
        <end position="429"/>
    </location>
</feature>
<comment type="subcellular location">
    <subcellularLocation>
        <location evidence="1">Nucleus</location>
    </subcellularLocation>
</comment>
<dbReference type="OMA" id="PCTALTW"/>
<evidence type="ECO:0000256" key="3">
    <source>
        <dbReference type="ARBA" id="ARBA00038335"/>
    </source>
</evidence>
<keyword evidence="2" id="KW-0539">Nucleus</keyword>
<dbReference type="SMART" id="SM00320">
    <property type="entry name" value="WD40"/>
    <property type="match status" value="5"/>
</dbReference>
<evidence type="ECO:0000256" key="1">
    <source>
        <dbReference type="ARBA" id="ARBA00004123"/>
    </source>
</evidence>
<keyword evidence="8" id="KW-1185">Reference proteome</keyword>
<evidence type="ECO:0000259" key="6">
    <source>
        <dbReference type="Pfam" id="PF04003"/>
    </source>
</evidence>
<dbReference type="PANTHER" id="PTHR44267">
    <property type="entry name" value="WD REPEAT-CONTAINING PROTEIN 43"/>
    <property type="match status" value="1"/>
</dbReference>
<feature type="region of interest" description="Disordered" evidence="5">
    <location>
        <begin position="380"/>
        <end position="431"/>
    </location>
</feature>
<evidence type="ECO:0000313" key="8">
    <source>
        <dbReference type="Proteomes" id="UP000007110"/>
    </source>
</evidence>
<dbReference type="Gene3D" id="2.130.10.10">
    <property type="entry name" value="YVTN repeat-like/Quinoprotein amine dehydrogenase"/>
    <property type="match status" value="2"/>
</dbReference>
<feature type="repeat" description="WD" evidence="4">
    <location>
        <begin position="10"/>
        <end position="40"/>
    </location>
</feature>
<dbReference type="Pfam" id="PF04003">
    <property type="entry name" value="Utp12"/>
    <property type="match status" value="1"/>
</dbReference>